<evidence type="ECO:0000313" key="1">
    <source>
        <dbReference type="EMBL" id="JAD70446.1"/>
    </source>
</evidence>
<accession>A0A0A9C4D0</accession>
<reference evidence="1" key="1">
    <citation type="submission" date="2014-09" db="EMBL/GenBank/DDBJ databases">
        <authorList>
            <person name="Magalhaes I.L.F."/>
            <person name="Oliveira U."/>
            <person name="Santos F.R."/>
            <person name="Vidigal T.H.D.A."/>
            <person name="Brescovit A.D."/>
            <person name="Santos A.J."/>
        </authorList>
    </citation>
    <scope>NUCLEOTIDE SEQUENCE</scope>
    <source>
        <tissue evidence="1">Shoot tissue taken approximately 20 cm above the soil surface</tissue>
    </source>
</reference>
<reference evidence="1" key="2">
    <citation type="journal article" date="2015" name="Data Brief">
        <title>Shoot transcriptome of the giant reed, Arundo donax.</title>
        <authorList>
            <person name="Barrero R.A."/>
            <person name="Guerrero F.D."/>
            <person name="Moolhuijzen P."/>
            <person name="Goolsby J.A."/>
            <person name="Tidwell J."/>
            <person name="Bellgard S.E."/>
            <person name="Bellgard M.I."/>
        </authorList>
    </citation>
    <scope>NUCLEOTIDE SEQUENCE</scope>
    <source>
        <tissue evidence="1">Shoot tissue taken approximately 20 cm above the soil surface</tissue>
    </source>
</reference>
<dbReference type="AlphaFoldDB" id="A0A0A9C4D0"/>
<name>A0A0A9C4D0_ARUDO</name>
<sequence>MEARHLVYFTFLSHLRIYFLDCPILEI</sequence>
<dbReference type="EMBL" id="GBRH01227449">
    <property type="protein sequence ID" value="JAD70446.1"/>
    <property type="molecule type" value="Transcribed_RNA"/>
</dbReference>
<organism evidence="1">
    <name type="scientific">Arundo donax</name>
    <name type="common">Giant reed</name>
    <name type="synonym">Donax arundinaceus</name>
    <dbReference type="NCBI Taxonomy" id="35708"/>
    <lineage>
        <taxon>Eukaryota</taxon>
        <taxon>Viridiplantae</taxon>
        <taxon>Streptophyta</taxon>
        <taxon>Embryophyta</taxon>
        <taxon>Tracheophyta</taxon>
        <taxon>Spermatophyta</taxon>
        <taxon>Magnoliopsida</taxon>
        <taxon>Liliopsida</taxon>
        <taxon>Poales</taxon>
        <taxon>Poaceae</taxon>
        <taxon>PACMAD clade</taxon>
        <taxon>Arundinoideae</taxon>
        <taxon>Arundineae</taxon>
        <taxon>Arundo</taxon>
    </lineage>
</organism>
<protein>
    <submittedName>
        <fullName evidence="1">Uncharacterized protein</fullName>
    </submittedName>
</protein>
<proteinExistence type="predicted"/>